<feature type="region of interest" description="Disordered" evidence="1">
    <location>
        <begin position="521"/>
        <end position="540"/>
    </location>
</feature>
<evidence type="ECO:0000313" key="4">
    <source>
        <dbReference type="RefSeq" id="XP_016969208.1"/>
    </source>
</evidence>
<evidence type="ECO:0000259" key="3">
    <source>
        <dbReference type="Pfam" id="PF15995"/>
    </source>
</evidence>
<name>A0A6P4E1Z6_DRORH</name>
<dbReference type="InterPro" id="IPR031935">
    <property type="entry name" value="DUF4770"/>
</dbReference>
<dbReference type="OrthoDB" id="6613664at2759"/>
<dbReference type="OMA" id="FWPAGER"/>
<dbReference type="InterPro" id="IPR031936">
    <property type="entry name" value="DUF4771"/>
</dbReference>
<dbReference type="RefSeq" id="XP_016969208.2">
    <property type="nucleotide sequence ID" value="XM_017113719.2"/>
</dbReference>
<dbReference type="RefSeq" id="XP_016969208.1">
    <property type="nucleotide sequence ID" value="XM_017113719.1"/>
</dbReference>
<organism evidence="4">
    <name type="scientific">Drosophila rhopaloa</name>
    <name type="common">Fruit fly</name>
    <dbReference type="NCBI Taxonomy" id="1041015"/>
    <lineage>
        <taxon>Eukaryota</taxon>
        <taxon>Metazoa</taxon>
        <taxon>Ecdysozoa</taxon>
        <taxon>Arthropoda</taxon>
        <taxon>Hexapoda</taxon>
        <taxon>Insecta</taxon>
        <taxon>Pterygota</taxon>
        <taxon>Neoptera</taxon>
        <taxon>Endopterygota</taxon>
        <taxon>Diptera</taxon>
        <taxon>Brachycera</taxon>
        <taxon>Muscomorpha</taxon>
        <taxon>Ephydroidea</taxon>
        <taxon>Drosophilidae</taxon>
        <taxon>Drosophila</taxon>
        <taxon>Sophophora</taxon>
    </lineage>
</organism>
<dbReference type="AlphaFoldDB" id="A0A6P4E1Z6"/>
<reference evidence="4" key="1">
    <citation type="submission" date="2025-08" db="UniProtKB">
        <authorList>
            <consortium name="RefSeq"/>
        </authorList>
    </citation>
    <scope>IDENTIFICATION</scope>
</reference>
<sequence length="714" mass="81908">MRDRPAPVGATWFSNLSDFQVEAIEALAFSIRDDQAEATVYRTQFCLSRLGVTPMVKTRMLRKLLNVCRGSDLAFLYFLLEACYKGAGYVYSERILMAAITFMDLEMTMRELDRILPPGVERLNRIKKSIAPLVATTSISVPPTPNMRVSDLRSVRSPYFTPLPKPKVPRGGSKFTTRRPCLVVTFPFWPAGERPNYKVNDENRWFAHYKFQPVKRMLFQMVGDIMGDYWCQMGGEDGPRSGDETMPICEFHKEALRQEQLVKDAAVVKAHKQCLALIDITTRQDAALRKRIVAQLDRDIEVCTLRWQRLRERHHTDVMLLEDHDQLCSMGKVPTAVQPDKIKHLFHEADIGRLNAAPTLGVQVITGKSTVSRLSTVRVSDPEDDIPCPVEVQEEKLAKCPPPLLGHMKRPRRVIMTQMKVGDEKLSSCTKPQKPGRFFQRPGRCSPFLFHYHEVAPREQNPAPRDVIRGEAIRSLREESCPSSEGGYNERVDPRAQVVAAIVECAQNMWFGSLEAHQRNQASLKSEKQNGSDQSDKSKLHHFCGQSQDDLDWSREITHFDPDNQQMMERLLKDGFSILRRDPRCVFAAFPDAHKSAVMHEWIKRRYGKTYSYEEIGKMIRKGLNIFASVENQLTMAPSAKRQGYSEKDTYDDIKRLQALSKKLKENYRMPLNDRILNLTRICWQALQPHLVRGSSVLNSFFAYLPVRYADMLR</sequence>
<dbReference type="PANTHER" id="PTHR41967:SF6">
    <property type="entry name" value="FI19406P1-RELATED"/>
    <property type="match status" value="1"/>
</dbReference>
<feature type="domain" description="DUF4771" evidence="3">
    <location>
        <begin position="558"/>
        <end position="712"/>
    </location>
</feature>
<feature type="domain" description="DUF4770" evidence="2">
    <location>
        <begin position="47"/>
        <end position="217"/>
    </location>
</feature>
<feature type="compositionally biased region" description="Basic and acidic residues" evidence="1">
    <location>
        <begin position="525"/>
        <end position="538"/>
    </location>
</feature>
<evidence type="ECO:0000256" key="1">
    <source>
        <dbReference type="SAM" id="MobiDB-lite"/>
    </source>
</evidence>
<dbReference type="PANTHER" id="PTHR41967">
    <property type="entry name" value="FI19406P1-RELATED"/>
    <property type="match status" value="1"/>
</dbReference>
<dbReference type="Pfam" id="PF15995">
    <property type="entry name" value="DUF4771"/>
    <property type="match status" value="1"/>
</dbReference>
<protein>
    <submittedName>
        <fullName evidence="4">Uncharacterized protein LOC108037200</fullName>
    </submittedName>
</protein>
<dbReference type="Pfam" id="PF15994">
    <property type="entry name" value="DUF4770"/>
    <property type="match status" value="1"/>
</dbReference>
<proteinExistence type="predicted"/>
<evidence type="ECO:0000259" key="2">
    <source>
        <dbReference type="Pfam" id="PF15994"/>
    </source>
</evidence>
<accession>A0A6P4E1Z6</accession>
<gene>
    <name evidence="4" type="primary">LOC108037200</name>
</gene>